<protein>
    <recommendedName>
        <fullName evidence="1">DUF1990 domain-containing protein</fullName>
    </recommendedName>
</protein>
<dbReference type="EMBL" id="FNQY01000008">
    <property type="protein sequence ID" value="SEA12364.1"/>
    <property type="molecule type" value="Genomic_DNA"/>
</dbReference>
<evidence type="ECO:0000313" key="2">
    <source>
        <dbReference type="EMBL" id="SEA12364.1"/>
    </source>
</evidence>
<evidence type="ECO:0000259" key="1">
    <source>
        <dbReference type="Pfam" id="PF09348"/>
    </source>
</evidence>
<accession>A0A1H3YMY5</accession>
<dbReference type="Pfam" id="PF09348">
    <property type="entry name" value="DUF1990"/>
    <property type="match status" value="1"/>
</dbReference>
<dbReference type="InterPro" id="IPR018960">
    <property type="entry name" value="DUF1990"/>
</dbReference>
<dbReference type="AlphaFoldDB" id="A0A1H3YMY5"/>
<reference evidence="2 3" key="1">
    <citation type="submission" date="2016-10" db="EMBL/GenBank/DDBJ databases">
        <authorList>
            <person name="de Groot N.N."/>
        </authorList>
    </citation>
    <scope>NUCLEOTIDE SEQUENCE [LARGE SCALE GENOMIC DNA]</scope>
    <source>
        <strain evidence="2 3">Vu-144</strain>
    </source>
</reference>
<dbReference type="STRING" id="551991.SAMN05192529_108157"/>
<organism evidence="2 3">
    <name type="scientific">Arachidicoccus rhizosphaerae</name>
    <dbReference type="NCBI Taxonomy" id="551991"/>
    <lineage>
        <taxon>Bacteria</taxon>
        <taxon>Pseudomonadati</taxon>
        <taxon>Bacteroidota</taxon>
        <taxon>Chitinophagia</taxon>
        <taxon>Chitinophagales</taxon>
        <taxon>Chitinophagaceae</taxon>
        <taxon>Arachidicoccus</taxon>
    </lineage>
</organism>
<dbReference type="RefSeq" id="WP_211481801.1">
    <property type="nucleotide sequence ID" value="NZ_FNQY01000008.1"/>
</dbReference>
<proteinExistence type="predicted"/>
<evidence type="ECO:0000313" key="3">
    <source>
        <dbReference type="Proteomes" id="UP000199041"/>
    </source>
</evidence>
<gene>
    <name evidence="2" type="ORF">SAMN05192529_108157</name>
</gene>
<dbReference type="Proteomes" id="UP000199041">
    <property type="component" value="Unassembled WGS sequence"/>
</dbReference>
<sequence>MNIYLKNQQPGFKSILERLKTKNIMAYDSNRLVEKISTTYLDTPFSIEKINLDFLFDYHIFPENIMSFLSEWHTENRTMQPGDTILQQVYLPPIKRLSQKIIFGVRIKEIIDLPLKKGFSYQTLDGHVEKGISSFTVEQNKDQQLIFKIHTFSRPATLLTRILGPIFSIPYQHYCTNAALKNVKRQIALQ</sequence>
<name>A0A1H3YMY5_9BACT</name>
<keyword evidence="3" id="KW-1185">Reference proteome</keyword>
<feature type="domain" description="DUF1990" evidence="1">
    <location>
        <begin position="72"/>
        <end position="177"/>
    </location>
</feature>